<dbReference type="Pfam" id="PF00149">
    <property type="entry name" value="Metallophos"/>
    <property type="match status" value="1"/>
</dbReference>
<dbReference type="GO" id="GO:0016020">
    <property type="term" value="C:membrane"/>
    <property type="evidence" value="ECO:0007669"/>
    <property type="project" value="GOC"/>
</dbReference>
<dbReference type="InterPro" id="IPR051158">
    <property type="entry name" value="Metallophosphoesterase_sf"/>
</dbReference>
<dbReference type="GO" id="GO:0009245">
    <property type="term" value="P:lipid A biosynthetic process"/>
    <property type="evidence" value="ECO:0007669"/>
    <property type="project" value="TreeGrafter"/>
</dbReference>
<accession>A0A1I5QBH6</accession>
<keyword evidence="2" id="KW-0378">Hydrolase</keyword>
<keyword evidence="1" id="KW-0479">Metal-binding</keyword>
<dbReference type="Gene3D" id="3.60.21.10">
    <property type="match status" value="1"/>
</dbReference>
<evidence type="ECO:0000256" key="1">
    <source>
        <dbReference type="ARBA" id="ARBA00022723"/>
    </source>
</evidence>
<dbReference type="InterPro" id="IPR004843">
    <property type="entry name" value="Calcineurin-like_PHP"/>
</dbReference>
<dbReference type="PANTHER" id="PTHR31302">
    <property type="entry name" value="TRANSMEMBRANE PROTEIN WITH METALLOPHOSPHOESTERASE DOMAIN-RELATED"/>
    <property type="match status" value="1"/>
</dbReference>
<dbReference type="GO" id="GO:0046872">
    <property type="term" value="F:metal ion binding"/>
    <property type="evidence" value="ECO:0007669"/>
    <property type="project" value="UniProtKB-KW"/>
</dbReference>
<dbReference type="SUPFAM" id="SSF56300">
    <property type="entry name" value="Metallo-dependent phosphatases"/>
    <property type="match status" value="1"/>
</dbReference>
<dbReference type="AlphaFoldDB" id="A0A1I5QBH6"/>
<dbReference type="PANTHER" id="PTHR31302:SF31">
    <property type="entry name" value="PHOSPHODIESTERASE YAEI"/>
    <property type="match status" value="1"/>
</dbReference>
<evidence type="ECO:0000313" key="5">
    <source>
        <dbReference type="Proteomes" id="UP000182624"/>
    </source>
</evidence>
<dbReference type="InterPro" id="IPR029052">
    <property type="entry name" value="Metallo-depent_PP-like"/>
</dbReference>
<evidence type="ECO:0000256" key="2">
    <source>
        <dbReference type="ARBA" id="ARBA00022801"/>
    </source>
</evidence>
<evidence type="ECO:0000313" key="4">
    <source>
        <dbReference type="EMBL" id="SFP43659.1"/>
    </source>
</evidence>
<reference evidence="5" key="1">
    <citation type="submission" date="2016-10" db="EMBL/GenBank/DDBJ databases">
        <authorList>
            <person name="Varghese N."/>
            <person name="Submissions S."/>
        </authorList>
    </citation>
    <scope>NUCLEOTIDE SEQUENCE [LARGE SCALE GENOMIC DNA]</scope>
    <source>
        <strain evidence="5">P18</strain>
    </source>
</reference>
<protein>
    <recommendedName>
        <fullName evidence="3">Calcineurin-like phosphoesterase domain-containing protein</fullName>
    </recommendedName>
</protein>
<organism evidence="4 5">
    <name type="scientific">Butyrivibrio proteoclasticus</name>
    <dbReference type="NCBI Taxonomy" id="43305"/>
    <lineage>
        <taxon>Bacteria</taxon>
        <taxon>Bacillati</taxon>
        <taxon>Bacillota</taxon>
        <taxon>Clostridia</taxon>
        <taxon>Lachnospirales</taxon>
        <taxon>Lachnospiraceae</taxon>
        <taxon>Butyrivibrio</taxon>
    </lineage>
</organism>
<gene>
    <name evidence="4" type="ORF">SAMN04487928_10242</name>
</gene>
<name>A0A1I5QBH6_9FIRM</name>
<evidence type="ECO:0000259" key="3">
    <source>
        <dbReference type="Pfam" id="PF00149"/>
    </source>
</evidence>
<dbReference type="RefSeq" id="WP_074883290.1">
    <property type="nucleotide sequence ID" value="NZ_FOXO01000002.1"/>
</dbReference>
<sequence length="291" mass="33246">MAIYLVIALIVLIILCVLVIYHDTHSFVVRNYEIKSNKVTEDFKFVFLSDLHGYVFGNNNDKLIKAIDEINPDAIICGGDMFTAHAKDGKIKYEPGFDLIRNLSGKYKVYYANGNHEYKVKFFTKEFGNFYDRYRSRLKKEGVVFLENDSVWLEDKNIRITGLDLNLEYFRKVVKRKMDPSLMGRLVGNINDKEKERFQLLIAHNPQYFENYASWGADLTMSGHVHGGIVRLPILGGVISPSIALFPKYDGGFYKKGEKTMILGRGLGTHTVHVRFLNPGEICVVNIKCGI</sequence>
<keyword evidence="5" id="KW-1185">Reference proteome</keyword>
<dbReference type="EMBL" id="FOXO01000002">
    <property type="protein sequence ID" value="SFP43659.1"/>
    <property type="molecule type" value="Genomic_DNA"/>
</dbReference>
<dbReference type="OrthoDB" id="9780884at2"/>
<feature type="domain" description="Calcineurin-like phosphoesterase" evidence="3">
    <location>
        <begin position="43"/>
        <end position="227"/>
    </location>
</feature>
<proteinExistence type="predicted"/>
<dbReference type="GO" id="GO:0008758">
    <property type="term" value="F:UDP-2,3-diacylglucosamine hydrolase activity"/>
    <property type="evidence" value="ECO:0007669"/>
    <property type="project" value="TreeGrafter"/>
</dbReference>
<dbReference type="Proteomes" id="UP000182624">
    <property type="component" value="Unassembled WGS sequence"/>
</dbReference>